<comment type="caution">
    <text evidence="6">The sequence shown here is derived from an EMBL/GenBank/DDBJ whole genome shotgun (WGS) entry which is preliminary data.</text>
</comment>
<keyword evidence="7" id="KW-1185">Reference proteome</keyword>
<accession>A0AA39IGF7</accession>
<dbReference type="PANTHER" id="PTHR46983">
    <property type="entry name" value="CYSTEINE AND HISTIDINE-RICH DOMAIN-CONTAINING PROTEIN 1"/>
    <property type="match status" value="1"/>
</dbReference>
<sequence>MACTADGDVMTVQNGLKLVKPRGSNRPMKPLTIKIAPAYEAKLALLAEQSKENDENEMSTLKIGTPCKNACCEVVYNGPTDTKSNCVYHPGAAIFHEGMKFWSCCKKKTSDFSTFLDQKGCTTGEHHFSMIEQVKEVRQDWFNSGDYVHVNLYCKGVIPTESTFESNGFSLEAAVTYANGQKESAFDYDLFGEIDVENSHVLINERKIEIVLKQMDRTTWPKLRYDPEDENSETQDEVIVWNGLNQPTKERDGSRPMKSIKTKIIPAYEAKLALLAEQSKENDENEMSTLKIGTPCKNACCEVVYNGPTDTKSNCVYHPGAAIFHEGMKFWSCCNKKTSNFNTFLDQKGCTTGEHVFSTIEQVKEVREDWFNSGDCIHVNLYCKGAIPADSTFKSNGFSLGAVVTYANGQKESAFDYELFGEIDVENSYVMISERKVEMVLKQVEPVSWPKLRYEREANEQQEQEVSN</sequence>
<dbReference type="PROSITE" id="PS51203">
    <property type="entry name" value="CS"/>
    <property type="match status" value="2"/>
</dbReference>
<evidence type="ECO:0008006" key="8">
    <source>
        <dbReference type="Google" id="ProtNLM"/>
    </source>
</evidence>
<name>A0AA39IGF7_9BILA</name>
<feature type="domain" description="CHORD" evidence="5">
    <location>
        <begin position="67"/>
        <end position="126"/>
    </location>
</feature>
<keyword evidence="3" id="KW-0862">Zinc</keyword>
<dbReference type="CDD" id="cd06466">
    <property type="entry name" value="p23_CS_SGT1_like"/>
    <property type="match status" value="2"/>
</dbReference>
<feature type="domain" description="CS" evidence="4">
    <location>
        <begin position="134"/>
        <end position="224"/>
    </location>
</feature>
<dbReference type="Proteomes" id="UP001175271">
    <property type="component" value="Unassembled WGS sequence"/>
</dbReference>
<protein>
    <recommendedName>
        <fullName evidence="8">CS domain-containing protein</fullName>
    </recommendedName>
</protein>
<proteinExistence type="predicted"/>
<dbReference type="GO" id="GO:0046872">
    <property type="term" value="F:metal ion binding"/>
    <property type="evidence" value="ECO:0007669"/>
    <property type="project" value="UniProtKB-KW"/>
</dbReference>
<reference evidence="6" key="1">
    <citation type="submission" date="2023-06" db="EMBL/GenBank/DDBJ databases">
        <title>Genomic analysis of the entomopathogenic nematode Steinernema hermaphroditum.</title>
        <authorList>
            <person name="Schwarz E.M."/>
            <person name="Heppert J.K."/>
            <person name="Baniya A."/>
            <person name="Schwartz H.T."/>
            <person name="Tan C.-H."/>
            <person name="Antoshechkin I."/>
            <person name="Sternberg P.W."/>
            <person name="Goodrich-Blair H."/>
            <person name="Dillman A.R."/>
        </authorList>
    </citation>
    <scope>NUCLEOTIDE SEQUENCE</scope>
    <source>
        <strain evidence="6">PS9179</strain>
        <tissue evidence="6">Whole animal</tissue>
    </source>
</reference>
<evidence type="ECO:0000256" key="1">
    <source>
        <dbReference type="ARBA" id="ARBA00022723"/>
    </source>
</evidence>
<gene>
    <name evidence="6" type="ORF">QR680_008383</name>
</gene>
<dbReference type="SUPFAM" id="SSF49764">
    <property type="entry name" value="HSP20-like chaperones"/>
    <property type="match status" value="2"/>
</dbReference>
<evidence type="ECO:0000313" key="6">
    <source>
        <dbReference type="EMBL" id="KAK0423878.1"/>
    </source>
</evidence>
<organism evidence="6 7">
    <name type="scientific">Steinernema hermaphroditum</name>
    <dbReference type="NCBI Taxonomy" id="289476"/>
    <lineage>
        <taxon>Eukaryota</taxon>
        <taxon>Metazoa</taxon>
        <taxon>Ecdysozoa</taxon>
        <taxon>Nematoda</taxon>
        <taxon>Chromadorea</taxon>
        <taxon>Rhabditida</taxon>
        <taxon>Tylenchina</taxon>
        <taxon>Panagrolaimomorpha</taxon>
        <taxon>Strongyloidoidea</taxon>
        <taxon>Steinernematidae</taxon>
        <taxon>Steinernema</taxon>
    </lineage>
</organism>
<dbReference type="InterPro" id="IPR007052">
    <property type="entry name" value="CS_dom"/>
</dbReference>
<dbReference type="InterPro" id="IPR039790">
    <property type="entry name" value="CHRD1"/>
</dbReference>
<feature type="domain" description="CHORD" evidence="5">
    <location>
        <begin position="296"/>
        <end position="355"/>
    </location>
</feature>
<keyword evidence="1" id="KW-0479">Metal-binding</keyword>
<evidence type="ECO:0000259" key="4">
    <source>
        <dbReference type="PROSITE" id="PS51203"/>
    </source>
</evidence>
<keyword evidence="2" id="KW-0677">Repeat</keyword>
<evidence type="ECO:0000259" key="5">
    <source>
        <dbReference type="PROSITE" id="PS51401"/>
    </source>
</evidence>
<dbReference type="Pfam" id="PF04968">
    <property type="entry name" value="CHORD"/>
    <property type="match status" value="2"/>
</dbReference>
<dbReference type="Gene3D" id="4.10.1130.20">
    <property type="match status" value="2"/>
</dbReference>
<evidence type="ECO:0000256" key="3">
    <source>
        <dbReference type="ARBA" id="ARBA00022833"/>
    </source>
</evidence>
<dbReference type="PROSITE" id="PS51401">
    <property type="entry name" value="CHORD"/>
    <property type="match status" value="2"/>
</dbReference>
<evidence type="ECO:0000256" key="2">
    <source>
        <dbReference type="ARBA" id="ARBA00022737"/>
    </source>
</evidence>
<dbReference type="PANTHER" id="PTHR46983:SF3">
    <property type="entry name" value="CHPADIPLOID STATE MAINTENANCE PROTEIN CHPA"/>
    <property type="match status" value="1"/>
</dbReference>
<dbReference type="Gene3D" id="2.60.40.790">
    <property type="match status" value="2"/>
</dbReference>
<dbReference type="InterPro" id="IPR008978">
    <property type="entry name" value="HSP20-like_chaperone"/>
</dbReference>
<dbReference type="InterPro" id="IPR007051">
    <property type="entry name" value="CHORD_dom"/>
</dbReference>
<evidence type="ECO:0000313" key="7">
    <source>
        <dbReference type="Proteomes" id="UP001175271"/>
    </source>
</evidence>
<dbReference type="Pfam" id="PF04969">
    <property type="entry name" value="CS"/>
    <property type="match status" value="2"/>
</dbReference>
<feature type="domain" description="CS" evidence="4">
    <location>
        <begin position="363"/>
        <end position="453"/>
    </location>
</feature>
<dbReference type="EMBL" id="JAUCMV010000001">
    <property type="protein sequence ID" value="KAK0423878.1"/>
    <property type="molecule type" value="Genomic_DNA"/>
</dbReference>
<dbReference type="AlphaFoldDB" id="A0AA39IGF7"/>